<dbReference type="Gene3D" id="3.40.50.720">
    <property type="entry name" value="NAD(P)-binding Rossmann-like Domain"/>
    <property type="match status" value="2"/>
</dbReference>
<dbReference type="Gene3D" id="1.10.1200.10">
    <property type="entry name" value="ACP-like"/>
    <property type="match status" value="1"/>
</dbReference>
<feature type="compositionally biased region" description="Gly residues" evidence="5">
    <location>
        <begin position="557"/>
        <end position="567"/>
    </location>
</feature>
<dbReference type="Pfam" id="PF18369">
    <property type="entry name" value="PKS_DE"/>
    <property type="match status" value="1"/>
</dbReference>
<dbReference type="InterPro" id="IPR020806">
    <property type="entry name" value="PKS_PP-bd"/>
</dbReference>
<evidence type="ECO:0000313" key="7">
    <source>
        <dbReference type="EMBL" id="GAA2323393.1"/>
    </source>
</evidence>
<feature type="region of interest" description="Disordered" evidence="5">
    <location>
        <begin position="436"/>
        <end position="466"/>
    </location>
</feature>
<feature type="compositionally biased region" description="Low complexity" evidence="5">
    <location>
        <begin position="536"/>
        <end position="548"/>
    </location>
</feature>
<dbReference type="Gene3D" id="3.30.70.3290">
    <property type="match status" value="1"/>
</dbReference>
<keyword evidence="4" id="KW-0511">Multifunctional enzyme</keyword>
<evidence type="ECO:0000256" key="2">
    <source>
        <dbReference type="ARBA" id="ARBA00022553"/>
    </source>
</evidence>
<dbReference type="InterPro" id="IPR009081">
    <property type="entry name" value="PP-bd_ACP"/>
</dbReference>
<gene>
    <name evidence="7" type="ORF">GCM10010246_00010</name>
</gene>
<evidence type="ECO:0000256" key="5">
    <source>
        <dbReference type="SAM" id="MobiDB-lite"/>
    </source>
</evidence>
<dbReference type="Gene3D" id="6.10.140.1830">
    <property type="match status" value="1"/>
</dbReference>
<evidence type="ECO:0000256" key="3">
    <source>
        <dbReference type="ARBA" id="ARBA00022679"/>
    </source>
</evidence>
<dbReference type="Pfam" id="PF08659">
    <property type="entry name" value="KR"/>
    <property type="match status" value="2"/>
</dbReference>
<dbReference type="SMART" id="SM01294">
    <property type="entry name" value="PKS_PP_betabranch"/>
    <property type="match status" value="1"/>
</dbReference>
<dbReference type="InterPro" id="IPR050091">
    <property type="entry name" value="PKS_NRPS_Biosynth_Enz"/>
</dbReference>
<comment type="caution">
    <text evidence="7">The sequence shown here is derived from an EMBL/GenBank/DDBJ whole genome shotgun (WGS) entry which is preliminary data.</text>
</comment>
<keyword evidence="1" id="KW-0596">Phosphopantetheine</keyword>
<dbReference type="PANTHER" id="PTHR43775">
    <property type="entry name" value="FATTY ACID SYNTHASE"/>
    <property type="match status" value="1"/>
</dbReference>
<dbReference type="Proteomes" id="UP001500253">
    <property type="component" value="Unassembled WGS sequence"/>
</dbReference>
<dbReference type="InterPro" id="IPR006162">
    <property type="entry name" value="Ppantetheine_attach_site"/>
</dbReference>
<dbReference type="InterPro" id="IPR041618">
    <property type="entry name" value="PKS_DE"/>
</dbReference>
<dbReference type="SUPFAM" id="SSF47336">
    <property type="entry name" value="ACP-like"/>
    <property type="match status" value="1"/>
</dbReference>
<keyword evidence="2" id="KW-0597">Phosphoprotein</keyword>
<dbReference type="Pfam" id="PF00550">
    <property type="entry name" value="PP-binding"/>
    <property type="match status" value="1"/>
</dbReference>
<accession>A0ABP5S521</accession>
<name>A0ABP5S521_9ACTN</name>
<evidence type="ECO:0000256" key="1">
    <source>
        <dbReference type="ARBA" id="ARBA00022450"/>
    </source>
</evidence>
<dbReference type="SMART" id="SM00822">
    <property type="entry name" value="PKS_KR"/>
    <property type="match status" value="1"/>
</dbReference>
<sequence>MVTGSFRRDHGTHHQLMLSLAELAVHGTPVDWDTVCHTPHHPWIDLPTYAFQHQRYWPQPMSPEARSTHPGGAREDADARLWEMLESGDLPGLAGALGLEGTADIETLKPMVSALVSWRRAQRQKAEADSWYYRVVWAPVVADGPVGLSGRWLVAAPHDRLDHPVVQLCTRALTAHGAQAVSLPIADLGSPEVRRQLQDTLHGLTSPPDQPVTGVLSLLALTRGTDPLAVTSHLLRALDEHHVSAPVWLITHNAVSTAPGDPAPDPRQAALWGLAQNLGIEGAPGRGGVIDLPAGARSSAAAALARVLTGGAGADQMAVRDSGVFARRLAAAPCRDGGSPELDGTTLIVGGADPAAEPMVRWLASRGAEHLLVVVPEGEEPDAVRSRAAVDAAGTEVTVFSCDLADRAALAEVLAKVPGERPLRRVLCFVPVTAANTGGRPAGSPPPPGGSAGGGLPGPDEPTHALTAPARHLDALTRDMDLRSFVVCVPFAGFLGVPDHGWQAPAAAALDALVERRRAHGRAASLLALGPWAESADGPAADGTGADGTDADEPGAEGPGVDGFGSVLGGWQQPLPRRLAGTVLERALLEGDGESLAFADVQWSAVADYLAERPSTALFDAIPQIRDRRASAMGNGRGEQGIERTIRPERLAALSDEGRYDLLLGAVREQLAAVLGHDGPDSIGPKDGLRELGLESVTAVELRRRLAVVTGLTLPATVAFDFPTPAALAEHLVKELLRS</sequence>
<dbReference type="InterPro" id="IPR036736">
    <property type="entry name" value="ACP-like_sf"/>
</dbReference>
<reference evidence="8" key="1">
    <citation type="journal article" date="2019" name="Int. J. Syst. Evol. Microbiol.">
        <title>The Global Catalogue of Microorganisms (GCM) 10K type strain sequencing project: providing services to taxonomists for standard genome sequencing and annotation.</title>
        <authorList>
            <consortium name="The Broad Institute Genomics Platform"/>
            <consortium name="The Broad Institute Genome Sequencing Center for Infectious Disease"/>
            <person name="Wu L."/>
            <person name="Ma J."/>
        </authorList>
    </citation>
    <scope>NUCLEOTIDE SEQUENCE [LARGE SCALE GENOMIC DNA]</scope>
    <source>
        <strain evidence="8">JCM 4316</strain>
    </source>
</reference>
<dbReference type="InterPro" id="IPR057326">
    <property type="entry name" value="KR_dom"/>
</dbReference>
<feature type="region of interest" description="Disordered" evidence="5">
    <location>
        <begin position="533"/>
        <end position="567"/>
    </location>
</feature>
<dbReference type="EMBL" id="BAAASD010000001">
    <property type="protein sequence ID" value="GAA2323393.1"/>
    <property type="molecule type" value="Genomic_DNA"/>
</dbReference>
<dbReference type="SUPFAM" id="SSF51735">
    <property type="entry name" value="NAD(P)-binding Rossmann-fold domains"/>
    <property type="match status" value="2"/>
</dbReference>
<dbReference type="Gene3D" id="3.40.50.11460">
    <property type="match status" value="1"/>
</dbReference>
<keyword evidence="3" id="KW-0808">Transferase</keyword>
<dbReference type="CDD" id="cd08952">
    <property type="entry name" value="KR_1_SDR_x"/>
    <property type="match status" value="1"/>
</dbReference>
<dbReference type="PROSITE" id="PS50075">
    <property type="entry name" value="CARRIER"/>
    <property type="match status" value="1"/>
</dbReference>
<dbReference type="PANTHER" id="PTHR43775:SF51">
    <property type="entry name" value="INACTIVE PHENOLPHTHIOCEROL SYNTHESIS POLYKETIDE SYNTHASE TYPE I PKS1-RELATED"/>
    <property type="match status" value="1"/>
</dbReference>
<evidence type="ECO:0000259" key="6">
    <source>
        <dbReference type="PROSITE" id="PS50075"/>
    </source>
</evidence>
<dbReference type="InterPro" id="IPR013968">
    <property type="entry name" value="PKS_KR"/>
</dbReference>
<organism evidence="7 8">
    <name type="scientific">Streptomyces cuspidosporus</name>
    <dbReference type="NCBI Taxonomy" id="66882"/>
    <lineage>
        <taxon>Bacteria</taxon>
        <taxon>Bacillati</taxon>
        <taxon>Actinomycetota</taxon>
        <taxon>Actinomycetes</taxon>
        <taxon>Kitasatosporales</taxon>
        <taxon>Streptomycetaceae</taxon>
        <taxon>Streptomyces</taxon>
    </lineage>
</organism>
<dbReference type="SMART" id="SM00823">
    <property type="entry name" value="PKS_PP"/>
    <property type="match status" value="1"/>
</dbReference>
<feature type="domain" description="Carrier" evidence="6">
    <location>
        <begin position="661"/>
        <end position="736"/>
    </location>
</feature>
<dbReference type="PROSITE" id="PS00012">
    <property type="entry name" value="PHOSPHOPANTETHEINE"/>
    <property type="match status" value="1"/>
</dbReference>
<proteinExistence type="predicted"/>
<dbReference type="InterPro" id="IPR036291">
    <property type="entry name" value="NAD(P)-bd_dom_sf"/>
</dbReference>
<evidence type="ECO:0000256" key="4">
    <source>
        <dbReference type="ARBA" id="ARBA00023268"/>
    </source>
</evidence>
<evidence type="ECO:0000313" key="8">
    <source>
        <dbReference type="Proteomes" id="UP001500253"/>
    </source>
</evidence>
<protein>
    <recommendedName>
        <fullName evidence="6">Carrier domain-containing protein</fullName>
    </recommendedName>
</protein>
<keyword evidence="8" id="KW-1185">Reference proteome</keyword>